<dbReference type="Proteomes" id="UP000275267">
    <property type="component" value="Unassembled WGS sequence"/>
</dbReference>
<comment type="caution">
    <text evidence="2">The sequence shown here is derived from an EMBL/GenBank/DDBJ whole genome shotgun (WGS) entry which is preliminary data.</text>
</comment>
<dbReference type="InterPro" id="IPR044997">
    <property type="entry name" value="F-box_plant"/>
</dbReference>
<dbReference type="EMBL" id="PQIB02000008">
    <property type="protein sequence ID" value="RLN05166.1"/>
    <property type="molecule type" value="Genomic_DNA"/>
</dbReference>
<dbReference type="Pfam" id="PF00646">
    <property type="entry name" value="F-box"/>
    <property type="match status" value="1"/>
</dbReference>
<dbReference type="InterPro" id="IPR001810">
    <property type="entry name" value="F-box_dom"/>
</dbReference>
<evidence type="ECO:0000313" key="3">
    <source>
        <dbReference type="Proteomes" id="UP000275267"/>
    </source>
</evidence>
<gene>
    <name evidence="2" type="ORF">C2845_PM13G06580</name>
</gene>
<dbReference type="Gene3D" id="1.20.1280.50">
    <property type="match status" value="1"/>
</dbReference>
<organism evidence="2 3">
    <name type="scientific">Panicum miliaceum</name>
    <name type="common">Proso millet</name>
    <name type="synonym">Broomcorn millet</name>
    <dbReference type="NCBI Taxonomy" id="4540"/>
    <lineage>
        <taxon>Eukaryota</taxon>
        <taxon>Viridiplantae</taxon>
        <taxon>Streptophyta</taxon>
        <taxon>Embryophyta</taxon>
        <taxon>Tracheophyta</taxon>
        <taxon>Spermatophyta</taxon>
        <taxon>Magnoliopsida</taxon>
        <taxon>Liliopsida</taxon>
        <taxon>Poales</taxon>
        <taxon>Poaceae</taxon>
        <taxon>PACMAD clade</taxon>
        <taxon>Panicoideae</taxon>
        <taxon>Panicodae</taxon>
        <taxon>Paniceae</taxon>
        <taxon>Panicinae</taxon>
        <taxon>Panicum</taxon>
        <taxon>Panicum sect. Panicum</taxon>
    </lineage>
</organism>
<dbReference type="AlphaFoldDB" id="A0A3L6RL44"/>
<keyword evidence="3" id="KW-1185">Reference proteome</keyword>
<feature type="domain" description="F-box" evidence="1">
    <location>
        <begin position="9"/>
        <end position="56"/>
    </location>
</feature>
<reference evidence="3" key="1">
    <citation type="journal article" date="2019" name="Nat. Commun.">
        <title>The genome of broomcorn millet.</title>
        <authorList>
            <person name="Zou C."/>
            <person name="Miki D."/>
            <person name="Li D."/>
            <person name="Tang Q."/>
            <person name="Xiao L."/>
            <person name="Rajput S."/>
            <person name="Deng P."/>
            <person name="Jia W."/>
            <person name="Huang R."/>
            <person name="Zhang M."/>
            <person name="Sun Y."/>
            <person name="Hu J."/>
            <person name="Fu X."/>
            <person name="Schnable P.S."/>
            <person name="Li F."/>
            <person name="Zhang H."/>
            <person name="Feng B."/>
            <person name="Zhu X."/>
            <person name="Liu R."/>
            <person name="Schnable J.C."/>
            <person name="Zhu J.-K."/>
            <person name="Zhang H."/>
        </authorList>
    </citation>
    <scope>NUCLEOTIDE SEQUENCE [LARGE SCALE GENOMIC DNA]</scope>
</reference>
<dbReference type="OrthoDB" id="689636at2759"/>
<dbReference type="SUPFAM" id="SSF81383">
    <property type="entry name" value="F-box domain"/>
    <property type="match status" value="1"/>
</dbReference>
<dbReference type="InterPro" id="IPR036047">
    <property type="entry name" value="F-box-like_dom_sf"/>
</dbReference>
<dbReference type="Gene3D" id="3.80.10.10">
    <property type="entry name" value="Ribonuclease Inhibitor"/>
    <property type="match status" value="1"/>
</dbReference>
<dbReference type="PROSITE" id="PS50181">
    <property type="entry name" value="FBOX"/>
    <property type="match status" value="1"/>
</dbReference>
<proteinExistence type="predicted"/>
<protein>
    <recommendedName>
        <fullName evidence="1">F-box domain-containing protein</fullName>
    </recommendedName>
</protein>
<dbReference type="InterPro" id="IPR032675">
    <property type="entry name" value="LRR_dom_sf"/>
</dbReference>
<dbReference type="PANTHER" id="PTHR32153">
    <property type="entry name" value="OJ000223_09.16 PROTEIN"/>
    <property type="match status" value="1"/>
</dbReference>
<dbReference type="SUPFAM" id="SSF52047">
    <property type="entry name" value="RNI-like"/>
    <property type="match status" value="1"/>
</dbReference>
<accession>A0A3L6RL44</accession>
<evidence type="ECO:0000259" key="1">
    <source>
        <dbReference type="PROSITE" id="PS50181"/>
    </source>
</evidence>
<evidence type="ECO:0000313" key="2">
    <source>
        <dbReference type="EMBL" id="RLN05166.1"/>
    </source>
</evidence>
<name>A0A3L6RL44_PANMI</name>
<sequence>MMMENDEPRDFLSELPTDVLVSILENVDLLDAVRAGILSRRWRRLTSQLPRLVLRMEDFLPTDVDEHRYYDDGGGGVRSDDGRPRDALSDASDAMLQAAAALLASRLAEAPACTVAMRFLLRHNYMSLGRLLDGVVAGGKVRAVELSVSTTCSLYESGKAPETYRAMAGLGRRFMTTLFDGCPAAFGGLTRLALEDMYLRRPDDLSDILSTCTKLEVLSLLVSGVSSRKQPWTVRHAQLTDVSISFCSFYGVDLAWLPKLERFSYKQWDDFIDKQRREPLSFGHVPRLKTLILSNTLLLGHRALRLSQILANTAVSDLRLNFRGQDLDDVEERFLPTKKTNVLWEVPAGFKHYTLARLTILGFYDTGSEGIVHFLRSLVQAAVHLEEMHVREKAHCDECDVTEIGPPSFPRTDQDKDALRERISGGRSTAFKIYIQPCTLSNGH</sequence>
<dbReference type="STRING" id="4540.A0A3L6RL44"/>
<dbReference type="Pfam" id="PF24758">
    <property type="entry name" value="LRR_At5g56370"/>
    <property type="match status" value="1"/>
</dbReference>
<dbReference type="InterPro" id="IPR055411">
    <property type="entry name" value="LRR_FXL15/At3g58940/PEG3-like"/>
</dbReference>
<dbReference type="SMART" id="SM00256">
    <property type="entry name" value="FBOX"/>
    <property type="match status" value="1"/>
</dbReference>